<dbReference type="EMBL" id="CP020370">
    <property type="protein sequence ID" value="AUB82419.1"/>
    <property type="molecule type" value="Genomic_DNA"/>
</dbReference>
<dbReference type="OrthoDB" id="2514702at2"/>
<dbReference type="InterPro" id="IPR050640">
    <property type="entry name" value="Bact_2-comp_sensor_kinase"/>
</dbReference>
<dbReference type="Proteomes" id="UP000232638">
    <property type="component" value="Chromosome"/>
</dbReference>
<dbReference type="KEGG" id="tsy:THSYN_16695"/>
<proteinExistence type="predicted"/>
<name>A0A2K8UAH3_9GAMM</name>
<evidence type="ECO:0000256" key="1">
    <source>
        <dbReference type="SAM" id="Phobius"/>
    </source>
</evidence>
<evidence type="ECO:0000313" key="4">
    <source>
        <dbReference type="Proteomes" id="UP000232638"/>
    </source>
</evidence>
<dbReference type="Pfam" id="PF06580">
    <property type="entry name" value="His_kinase"/>
    <property type="match status" value="1"/>
</dbReference>
<gene>
    <name evidence="3" type="ORF">THSYN_16695</name>
</gene>
<feature type="transmembrane region" description="Helical" evidence="1">
    <location>
        <begin position="21"/>
        <end position="44"/>
    </location>
</feature>
<protein>
    <recommendedName>
        <fullName evidence="2">Signal transduction histidine kinase internal region domain-containing protein</fullName>
    </recommendedName>
</protein>
<feature type="transmembrane region" description="Helical" evidence="1">
    <location>
        <begin position="56"/>
        <end position="76"/>
    </location>
</feature>
<organism evidence="3 4">
    <name type="scientific">Candidatus Thiodictyon syntrophicum</name>
    <dbReference type="NCBI Taxonomy" id="1166950"/>
    <lineage>
        <taxon>Bacteria</taxon>
        <taxon>Pseudomonadati</taxon>
        <taxon>Pseudomonadota</taxon>
        <taxon>Gammaproteobacteria</taxon>
        <taxon>Chromatiales</taxon>
        <taxon>Chromatiaceae</taxon>
        <taxon>Thiodictyon</taxon>
    </lineage>
</organism>
<keyword evidence="4" id="KW-1185">Reference proteome</keyword>
<feature type="domain" description="Signal transduction histidine kinase internal region" evidence="2">
    <location>
        <begin position="164"/>
        <end position="242"/>
    </location>
</feature>
<evidence type="ECO:0000313" key="3">
    <source>
        <dbReference type="EMBL" id="AUB82419.1"/>
    </source>
</evidence>
<feature type="transmembrane region" description="Helical" evidence="1">
    <location>
        <begin position="129"/>
        <end position="149"/>
    </location>
</feature>
<evidence type="ECO:0000259" key="2">
    <source>
        <dbReference type="Pfam" id="PF06580"/>
    </source>
</evidence>
<keyword evidence="1" id="KW-1133">Transmembrane helix</keyword>
<dbReference type="PANTHER" id="PTHR34220">
    <property type="entry name" value="SENSOR HISTIDINE KINASE YPDA"/>
    <property type="match status" value="1"/>
</dbReference>
<dbReference type="Gene3D" id="3.30.565.10">
    <property type="entry name" value="Histidine kinase-like ATPase, C-terminal domain"/>
    <property type="match status" value="1"/>
</dbReference>
<dbReference type="GO" id="GO:0016020">
    <property type="term" value="C:membrane"/>
    <property type="evidence" value="ECO:0007669"/>
    <property type="project" value="InterPro"/>
</dbReference>
<dbReference type="PANTHER" id="PTHR34220:SF7">
    <property type="entry name" value="SENSOR HISTIDINE KINASE YPDA"/>
    <property type="match status" value="1"/>
</dbReference>
<dbReference type="GO" id="GO:0000155">
    <property type="term" value="F:phosphorelay sensor kinase activity"/>
    <property type="evidence" value="ECO:0007669"/>
    <property type="project" value="InterPro"/>
</dbReference>
<accession>A0A2K8UAH3</accession>
<feature type="transmembrane region" description="Helical" evidence="1">
    <location>
        <begin position="88"/>
        <end position="109"/>
    </location>
</feature>
<dbReference type="SUPFAM" id="SSF55874">
    <property type="entry name" value="ATPase domain of HSP90 chaperone/DNA topoisomerase II/histidine kinase"/>
    <property type="match status" value="1"/>
</dbReference>
<dbReference type="AlphaFoldDB" id="A0A2K8UAH3"/>
<keyword evidence="1" id="KW-0812">Transmembrane</keyword>
<sequence length="359" mass="40116">MQHLLDVPEPTPRRKAFLPNFCRVPMVLGVVLTAQLLGISLTLASRRPLAEFWEHLGPMALFVLTISLTASAVLCAMRPALLRVGDRAAALLAWLLLLATTGLVTWGAYSATPDPIHAQLFPGDGLPGILVRSLGIGAILGGMLLRYLYLHHMWRLQVEAEAEARFQKLQARIRPHFLFNSMNTIANLTQTNPRVAEEVVQDLADLFRATLANPDETSTLSKELELAYRYLNIEKQRLGERLQVLWDVEDLPGDAMLPPLILQPLVENAVYHGIAPSRRPGLIRISGRYRRAQVNLSVRNTLPADSEPGERHTNGNHMALDNVKQRMAGLFDGAARVIISRIEGDYQVRLVFPYPWKQQ</sequence>
<reference evidence="3 4" key="1">
    <citation type="submission" date="2017-03" db="EMBL/GenBank/DDBJ databases">
        <title>Complete genome sequence of Candidatus 'Thiodictyon syntrophicum' sp. nov. strain Cad16T, a photolithoautotroph purple sulfur bacterium isolated from an alpine meromictic lake.</title>
        <authorList>
            <person name="Luedin S.M."/>
            <person name="Pothier J.F."/>
            <person name="Danza F."/>
            <person name="Storelli N."/>
            <person name="Wittwer M."/>
            <person name="Tonolla M."/>
        </authorList>
    </citation>
    <scope>NUCLEOTIDE SEQUENCE [LARGE SCALE GENOMIC DNA]</scope>
    <source>
        <strain evidence="3 4">Cad16T</strain>
    </source>
</reference>
<dbReference type="RefSeq" id="WP_100920149.1">
    <property type="nucleotide sequence ID" value="NZ_CP020370.1"/>
</dbReference>
<dbReference type="InterPro" id="IPR036890">
    <property type="entry name" value="HATPase_C_sf"/>
</dbReference>
<dbReference type="InterPro" id="IPR010559">
    <property type="entry name" value="Sig_transdc_His_kin_internal"/>
</dbReference>
<keyword evidence="1" id="KW-0472">Membrane</keyword>